<comment type="caution">
    <text evidence="2">The sequence shown here is derived from an EMBL/GenBank/DDBJ whole genome shotgun (WGS) entry which is preliminary data.</text>
</comment>
<keyword evidence="3" id="KW-1185">Reference proteome</keyword>
<evidence type="ECO:0000256" key="1">
    <source>
        <dbReference type="SAM" id="MobiDB-lite"/>
    </source>
</evidence>
<dbReference type="Proteomes" id="UP001346869">
    <property type="component" value="Unassembled WGS sequence"/>
</dbReference>
<evidence type="ECO:0000313" key="2">
    <source>
        <dbReference type="EMBL" id="KAK5863048.1"/>
    </source>
</evidence>
<organism evidence="2 3">
    <name type="scientific">Eleginops maclovinus</name>
    <name type="common">Patagonian blennie</name>
    <name type="synonym">Eleginus maclovinus</name>
    <dbReference type="NCBI Taxonomy" id="56733"/>
    <lineage>
        <taxon>Eukaryota</taxon>
        <taxon>Metazoa</taxon>
        <taxon>Chordata</taxon>
        <taxon>Craniata</taxon>
        <taxon>Vertebrata</taxon>
        <taxon>Euteleostomi</taxon>
        <taxon>Actinopterygii</taxon>
        <taxon>Neopterygii</taxon>
        <taxon>Teleostei</taxon>
        <taxon>Neoteleostei</taxon>
        <taxon>Acanthomorphata</taxon>
        <taxon>Eupercaria</taxon>
        <taxon>Perciformes</taxon>
        <taxon>Notothenioidei</taxon>
        <taxon>Eleginopidae</taxon>
        <taxon>Eleginops</taxon>
    </lineage>
</organism>
<gene>
    <name evidence="2" type="ORF">PBY51_000107</name>
</gene>
<accession>A0AAN8AQ42</accession>
<feature type="region of interest" description="Disordered" evidence="1">
    <location>
        <begin position="36"/>
        <end position="76"/>
    </location>
</feature>
<protein>
    <submittedName>
        <fullName evidence="2">Uncharacterized protein</fullName>
    </submittedName>
</protein>
<name>A0AAN8AQ42_ELEMC</name>
<reference evidence="2 3" key="1">
    <citation type="journal article" date="2023" name="Genes (Basel)">
        <title>Chromosome-Level Genome Assembly and Circadian Gene Repertoire of the Patagonia Blennie Eleginops maclovinus-The Closest Ancestral Proxy of Antarctic Cryonotothenioids.</title>
        <authorList>
            <person name="Cheng C.C."/>
            <person name="Rivera-Colon A.G."/>
            <person name="Minhas B.F."/>
            <person name="Wilson L."/>
            <person name="Rayamajhi N."/>
            <person name="Vargas-Chacoff L."/>
            <person name="Catchen J.M."/>
        </authorList>
    </citation>
    <scope>NUCLEOTIDE SEQUENCE [LARGE SCALE GENOMIC DNA]</scope>
    <source>
        <strain evidence="2">JMC-PN-2008</strain>
    </source>
</reference>
<dbReference type="AlphaFoldDB" id="A0AAN8AQ42"/>
<proteinExistence type="predicted"/>
<dbReference type="EMBL" id="JAUZQC010000011">
    <property type="protein sequence ID" value="KAK5863048.1"/>
    <property type="molecule type" value="Genomic_DNA"/>
</dbReference>
<evidence type="ECO:0000313" key="3">
    <source>
        <dbReference type="Proteomes" id="UP001346869"/>
    </source>
</evidence>
<sequence length="76" mass="7906">MRQRLSKAPPVGGVGAIETEEHLEVKTVIGGPSLPLVVEGSRDEASSGVMMSVREQEEGDLSGGPHPHSNPPLPAL</sequence>
<reference evidence="2 3" key="2">
    <citation type="journal article" date="2023" name="Mol. Biol. Evol.">
        <title>Genomics of Secondarily Temperate Adaptation in the Only Non-Antarctic Icefish.</title>
        <authorList>
            <person name="Rivera-Colon A.G."/>
            <person name="Rayamajhi N."/>
            <person name="Minhas B.F."/>
            <person name="Madrigal G."/>
            <person name="Bilyk K.T."/>
            <person name="Yoon V."/>
            <person name="Hune M."/>
            <person name="Gregory S."/>
            <person name="Cheng C.H.C."/>
            <person name="Catchen J.M."/>
        </authorList>
    </citation>
    <scope>NUCLEOTIDE SEQUENCE [LARGE SCALE GENOMIC DNA]</scope>
    <source>
        <strain evidence="2">JMC-PN-2008</strain>
    </source>
</reference>